<accession>A0A9J6FP85</accession>
<name>A0A9J6FP85_HAELO</name>
<dbReference type="InterPro" id="IPR001841">
    <property type="entry name" value="Znf_RING"/>
</dbReference>
<dbReference type="PROSITE" id="PS50089">
    <property type="entry name" value="ZF_RING_2"/>
    <property type="match status" value="1"/>
</dbReference>
<dbReference type="GO" id="GO:0008270">
    <property type="term" value="F:zinc ion binding"/>
    <property type="evidence" value="ECO:0007669"/>
    <property type="project" value="UniProtKB-KW"/>
</dbReference>
<dbReference type="SUPFAM" id="SSF57850">
    <property type="entry name" value="RING/U-box"/>
    <property type="match status" value="1"/>
</dbReference>
<dbReference type="InterPro" id="IPR013083">
    <property type="entry name" value="Znf_RING/FYVE/PHD"/>
</dbReference>
<dbReference type="AlphaFoldDB" id="A0A9J6FP85"/>
<dbReference type="Gene3D" id="3.30.40.10">
    <property type="entry name" value="Zinc/RING finger domain, C3HC4 (zinc finger)"/>
    <property type="match status" value="1"/>
</dbReference>
<keyword evidence="2 4" id="KW-0863">Zinc-finger</keyword>
<reference evidence="6 7" key="1">
    <citation type="journal article" date="2020" name="Cell">
        <title>Large-Scale Comparative Analyses of Tick Genomes Elucidate Their Genetic Diversity and Vector Capacities.</title>
        <authorList>
            <consortium name="Tick Genome and Microbiome Consortium (TIGMIC)"/>
            <person name="Jia N."/>
            <person name="Wang J."/>
            <person name="Shi W."/>
            <person name="Du L."/>
            <person name="Sun Y."/>
            <person name="Zhan W."/>
            <person name="Jiang J.F."/>
            <person name="Wang Q."/>
            <person name="Zhang B."/>
            <person name="Ji P."/>
            <person name="Bell-Sakyi L."/>
            <person name="Cui X.M."/>
            <person name="Yuan T.T."/>
            <person name="Jiang B.G."/>
            <person name="Yang W.F."/>
            <person name="Lam T.T."/>
            <person name="Chang Q.C."/>
            <person name="Ding S.J."/>
            <person name="Wang X.J."/>
            <person name="Zhu J.G."/>
            <person name="Ruan X.D."/>
            <person name="Zhao L."/>
            <person name="Wei J.T."/>
            <person name="Ye R.Z."/>
            <person name="Que T.C."/>
            <person name="Du C.H."/>
            <person name="Zhou Y.H."/>
            <person name="Cheng J.X."/>
            <person name="Dai P.F."/>
            <person name="Guo W.B."/>
            <person name="Han X.H."/>
            <person name="Huang E.J."/>
            <person name="Li L.F."/>
            <person name="Wei W."/>
            <person name="Gao Y.C."/>
            <person name="Liu J.Z."/>
            <person name="Shao H.Z."/>
            <person name="Wang X."/>
            <person name="Wang C.C."/>
            <person name="Yang T.C."/>
            <person name="Huo Q.B."/>
            <person name="Li W."/>
            <person name="Chen H.Y."/>
            <person name="Chen S.E."/>
            <person name="Zhou L.G."/>
            <person name="Ni X.B."/>
            <person name="Tian J.H."/>
            <person name="Sheng Y."/>
            <person name="Liu T."/>
            <person name="Pan Y.S."/>
            <person name="Xia L.Y."/>
            <person name="Li J."/>
            <person name="Zhao F."/>
            <person name="Cao W.C."/>
        </authorList>
    </citation>
    <scope>NUCLEOTIDE SEQUENCE [LARGE SCALE GENOMIC DNA]</scope>
    <source>
        <strain evidence="6">HaeL-2018</strain>
    </source>
</reference>
<evidence type="ECO:0000256" key="3">
    <source>
        <dbReference type="ARBA" id="ARBA00022833"/>
    </source>
</evidence>
<dbReference type="VEuPathDB" id="VectorBase:HLOH_059660"/>
<evidence type="ECO:0000259" key="5">
    <source>
        <dbReference type="PROSITE" id="PS50089"/>
    </source>
</evidence>
<organism evidence="6 7">
    <name type="scientific">Haemaphysalis longicornis</name>
    <name type="common">Bush tick</name>
    <dbReference type="NCBI Taxonomy" id="44386"/>
    <lineage>
        <taxon>Eukaryota</taxon>
        <taxon>Metazoa</taxon>
        <taxon>Ecdysozoa</taxon>
        <taxon>Arthropoda</taxon>
        <taxon>Chelicerata</taxon>
        <taxon>Arachnida</taxon>
        <taxon>Acari</taxon>
        <taxon>Parasitiformes</taxon>
        <taxon>Ixodida</taxon>
        <taxon>Ixodoidea</taxon>
        <taxon>Ixodidae</taxon>
        <taxon>Haemaphysalinae</taxon>
        <taxon>Haemaphysalis</taxon>
    </lineage>
</organism>
<protein>
    <recommendedName>
        <fullName evidence="5">RING-type domain-containing protein</fullName>
    </recommendedName>
</protein>
<sequence length="147" mass="16577">MPASIYTLCGFASGVDFRPIKFKECLPQVRICCLCGIVPDKMALLPCSHQLCESCLQGCVDADGSVCPIDKELFLVEGEVSWITPSRRHLSKMQVSARAPRRQDICVEIVAESSCDVIIHMYFLAQRQKGSFQYRIYHDCNEHVFSL</sequence>
<feature type="domain" description="RING-type" evidence="5">
    <location>
        <begin position="32"/>
        <end position="71"/>
    </location>
</feature>
<dbReference type="InterPro" id="IPR017907">
    <property type="entry name" value="Znf_RING_CS"/>
</dbReference>
<proteinExistence type="predicted"/>
<keyword evidence="7" id="KW-1185">Reference proteome</keyword>
<evidence type="ECO:0000313" key="6">
    <source>
        <dbReference type="EMBL" id="KAH9363812.1"/>
    </source>
</evidence>
<dbReference type="Proteomes" id="UP000821853">
    <property type="component" value="Chromosome 10"/>
</dbReference>
<keyword evidence="1" id="KW-0479">Metal-binding</keyword>
<dbReference type="CDD" id="cd16449">
    <property type="entry name" value="RING-HC"/>
    <property type="match status" value="1"/>
</dbReference>
<comment type="caution">
    <text evidence="6">The sequence shown here is derived from an EMBL/GenBank/DDBJ whole genome shotgun (WGS) entry which is preliminary data.</text>
</comment>
<keyword evidence="3" id="KW-0862">Zinc</keyword>
<evidence type="ECO:0000256" key="4">
    <source>
        <dbReference type="PROSITE-ProRule" id="PRU00175"/>
    </source>
</evidence>
<evidence type="ECO:0000313" key="7">
    <source>
        <dbReference type="Proteomes" id="UP000821853"/>
    </source>
</evidence>
<gene>
    <name evidence="6" type="ORF">HPB48_021981</name>
</gene>
<dbReference type="OrthoDB" id="10536486at2759"/>
<evidence type="ECO:0000256" key="2">
    <source>
        <dbReference type="ARBA" id="ARBA00022771"/>
    </source>
</evidence>
<evidence type="ECO:0000256" key="1">
    <source>
        <dbReference type="ARBA" id="ARBA00022723"/>
    </source>
</evidence>
<dbReference type="PROSITE" id="PS00518">
    <property type="entry name" value="ZF_RING_1"/>
    <property type="match status" value="1"/>
</dbReference>
<dbReference type="EMBL" id="JABSTR010000002">
    <property type="protein sequence ID" value="KAH9363812.1"/>
    <property type="molecule type" value="Genomic_DNA"/>
</dbReference>